<dbReference type="EMBL" id="JAYGHG010000006">
    <property type="protein sequence ID" value="MEA5580905.1"/>
    <property type="molecule type" value="Genomic_DNA"/>
</dbReference>
<accession>A0ABU5UCR8</accession>
<comment type="caution">
    <text evidence="1">The sequence shown here is derived from an EMBL/GenBank/DDBJ whole genome shotgun (WGS) entry which is preliminary data.</text>
</comment>
<evidence type="ECO:0000313" key="1">
    <source>
        <dbReference type="EMBL" id="MEA5580905.1"/>
    </source>
</evidence>
<name>A0ABU5UCR8_9CYAN</name>
<proteinExistence type="predicted"/>
<organism evidence="1 2">
    <name type="scientific">Nodularia harveyana UHCC-0300</name>
    <dbReference type="NCBI Taxonomy" id="2974287"/>
    <lineage>
        <taxon>Bacteria</taxon>
        <taxon>Bacillati</taxon>
        <taxon>Cyanobacteriota</taxon>
        <taxon>Cyanophyceae</taxon>
        <taxon>Nostocales</taxon>
        <taxon>Nodulariaceae</taxon>
        <taxon>Nodularia</taxon>
    </lineage>
</organism>
<sequence>MKPLHYLIFHPDHGRKKTEVQGKALIKNQLTDWYGSVWVDQPDGNEDPFVFSKMWLYSYCHATQLRRKPVSKKAYLKAGSYLFFCSGDAANERIIQLDTVFVVDHAAEWTDNQQGIPEEFQKHYENNKSDLWERHFKYPFRGEHTGKYTYVSRQWFDRKDEYSFLPISQNSDRVQFDLGLLTPNLKSKIEGKIHGKYPVILSEEEKIEILIKILSLTSIQVIGNLTRLDNINIIGSCSTGC</sequence>
<reference evidence="1 2" key="1">
    <citation type="submission" date="2023-12" db="EMBL/GenBank/DDBJ databases">
        <title>Baltic Sea Cyanobacteria.</title>
        <authorList>
            <person name="Delbaje E."/>
            <person name="Fewer D.P."/>
            <person name="Shishido T.K."/>
        </authorList>
    </citation>
    <scope>NUCLEOTIDE SEQUENCE [LARGE SCALE GENOMIC DNA]</scope>
    <source>
        <strain evidence="1 2">UHCC-0300</strain>
    </source>
</reference>
<dbReference type="RefSeq" id="WP_323195247.1">
    <property type="nucleotide sequence ID" value="NZ_JAYGHG010000006.1"/>
</dbReference>
<evidence type="ECO:0000313" key="2">
    <source>
        <dbReference type="Proteomes" id="UP001302120"/>
    </source>
</evidence>
<dbReference type="Proteomes" id="UP001302120">
    <property type="component" value="Unassembled WGS sequence"/>
</dbReference>
<keyword evidence="2" id="KW-1185">Reference proteome</keyword>
<protein>
    <submittedName>
        <fullName evidence="1">Uncharacterized protein</fullName>
    </submittedName>
</protein>
<gene>
    <name evidence="1" type="ORF">VB620_06075</name>
</gene>